<comment type="subcellular location">
    <subcellularLocation>
        <location evidence="9">Cytoplasm</location>
    </subcellularLocation>
</comment>
<evidence type="ECO:0000256" key="2">
    <source>
        <dbReference type="ARBA" id="ARBA00010183"/>
    </source>
</evidence>
<keyword evidence="7 9" id="KW-0378">Hydrolase</keyword>
<dbReference type="SUPFAM" id="SSF54768">
    <property type="entry name" value="dsRNA-binding domain-like"/>
    <property type="match status" value="1"/>
</dbReference>
<keyword evidence="6 9" id="KW-0255">Endonuclease</keyword>
<dbReference type="GO" id="GO:0006364">
    <property type="term" value="P:rRNA processing"/>
    <property type="evidence" value="ECO:0007669"/>
    <property type="project" value="UniProtKB-UniRule"/>
</dbReference>
<dbReference type="GO" id="GO:0046872">
    <property type="term" value="F:metal ion binding"/>
    <property type="evidence" value="ECO:0007669"/>
    <property type="project" value="UniProtKB-KW"/>
</dbReference>
<keyword evidence="5 9" id="KW-0540">Nuclease</keyword>
<keyword evidence="9" id="KW-0460">Magnesium</keyword>
<evidence type="ECO:0000256" key="7">
    <source>
        <dbReference type="ARBA" id="ARBA00022801"/>
    </source>
</evidence>
<dbReference type="PROSITE" id="PS00517">
    <property type="entry name" value="RNASE_3_1"/>
    <property type="match status" value="1"/>
</dbReference>
<dbReference type="AlphaFoldDB" id="A0A6S6SDU9"/>
<feature type="domain" description="DRBM" evidence="10">
    <location>
        <begin position="172"/>
        <end position="241"/>
    </location>
</feature>
<keyword evidence="9" id="KW-0963">Cytoplasm</keyword>
<dbReference type="GO" id="GO:0006397">
    <property type="term" value="P:mRNA processing"/>
    <property type="evidence" value="ECO:0007669"/>
    <property type="project" value="UniProtKB-UniRule"/>
</dbReference>
<dbReference type="Pfam" id="PF00035">
    <property type="entry name" value="dsrm"/>
    <property type="match status" value="1"/>
</dbReference>
<dbReference type="InterPro" id="IPR000999">
    <property type="entry name" value="RNase_III_dom"/>
</dbReference>
<keyword evidence="9" id="KW-0819">tRNA processing</keyword>
<evidence type="ECO:0000313" key="12">
    <source>
        <dbReference type="EMBL" id="CAA6802899.1"/>
    </source>
</evidence>
<dbReference type="InterPro" id="IPR014720">
    <property type="entry name" value="dsRBD_dom"/>
</dbReference>
<dbReference type="PROSITE" id="PS50137">
    <property type="entry name" value="DS_RBD"/>
    <property type="match status" value="1"/>
</dbReference>
<dbReference type="GO" id="GO:0008033">
    <property type="term" value="P:tRNA processing"/>
    <property type="evidence" value="ECO:0007669"/>
    <property type="project" value="UniProtKB-KW"/>
</dbReference>
<dbReference type="Gene3D" id="3.30.160.20">
    <property type="match status" value="1"/>
</dbReference>
<dbReference type="GO" id="GO:0019843">
    <property type="term" value="F:rRNA binding"/>
    <property type="evidence" value="ECO:0007669"/>
    <property type="project" value="UniProtKB-KW"/>
</dbReference>
<dbReference type="SUPFAM" id="SSF69065">
    <property type="entry name" value="RNase III domain-like"/>
    <property type="match status" value="1"/>
</dbReference>
<dbReference type="PROSITE" id="PS50142">
    <property type="entry name" value="RNASE_3_2"/>
    <property type="match status" value="1"/>
</dbReference>
<dbReference type="HAMAP" id="MF_00104">
    <property type="entry name" value="RNase_III"/>
    <property type="match status" value="1"/>
</dbReference>
<feature type="active site" evidence="9">
    <location>
        <position position="133"/>
    </location>
</feature>
<feature type="domain" description="RNase III" evidence="11">
    <location>
        <begin position="17"/>
        <end position="144"/>
    </location>
</feature>
<comment type="function">
    <text evidence="9">Digests double-stranded RNA. Involved in the processing of primary rRNA transcript to yield the immediate precursors to the large and small rRNAs (23S and 16S). Processes some mRNAs, and tRNAs when they are encoded in the rRNA operon. Processes pre-crRNA and tracrRNA of type II CRISPR loci if present in the organism.</text>
</comment>
<organism evidence="12">
    <name type="scientific">uncultured Aureispira sp</name>
    <dbReference type="NCBI Taxonomy" id="1331704"/>
    <lineage>
        <taxon>Bacteria</taxon>
        <taxon>Pseudomonadati</taxon>
        <taxon>Bacteroidota</taxon>
        <taxon>Saprospiria</taxon>
        <taxon>Saprospirales</taxon>
        <taxon>Saprospiraceae</taxon>
        <taxon>Aureispira</taxon>
        <taxon>environmental samples</taxon>
    </lineage>
</organism>
<dbReference type="GO" id="GO:0005737">
    <property type="term" value="C:cytoplasm"/>
    <property type="evidence" value="ECO:0007669"/>
    <property type="project" value="UniProtKB-SubCell"/>
</dbReference>
<dbReference type="InterPro" id="IPR036389">
    <property type="entry name" value="RNase_III_sf"/>
</dbReference>
<gene>
    <name evidence="9" type="primary">rnc</name>
    <name evidence="12" type="ORF">HELGO_WM12049</name>
</gene>
<dbReference type="GO" id="GO:0004525">
    <property type="term" value="F:ribonuclease III activity"/>
    <property type="evidence" value="ECO:0007669"/>
    <property type="project" value="UniProtKB-UniRule"/>
</dbReference>
<dbReference type="PANTHER" id="PTHR11207:SF0">
    <property type="entry name" value="RIBONUCLEASE 3"/>
    <property type="match status" value="1"/>
</dbReference>
<evidence type="ECO:0000256" key="5">
    <source>
        <dbReference type="ARBA" id="ARBA00022722"/>
    </source>
</evidence>
<dbReference type="Pfam" id="PF14622">
    <property type="entry name" value="Ribonucleas_3_3"/>
    <property type="match status" value="1"/>
</dbReference>
<protein>
    <recommendedName>
        <fullName evidence="9">Ribonuclease 3</fullName>
        <ecNumber evidence="9">3.1.26.3</ecNumber>
    </recommendedName>
    <alternativeName>
        <fullName evidence="9">Ribonuclease III</fullName>
        <shortName evidence="9">RNase III</shortName>
    </alternativeName>
</protein>
<name>A0A6S6SDU9_9BACT</name>
<accession>A0A6S6SDU9</accession>
<evidence type="ECO:0000259" key="10">
    <source>
        <dbReference type="PROSITE" id="PS50137"/>
    </source>
</evidence>
<feature type="binding site" evidence="9">
    <location>
        <position position="133"/>
    </location>
    <ligand>
        <name>Mg(2+)</name>
        <dbReference type="ChEBI" id="CHEBI:18420"/>
    </ligand>
</feature>
<evidence type="ECO:0000256" key="1">
    <source>
        <dbReference type="ARBA" id="ARBA00000109"/>
    </source>
</evidence>
<dbReference type="SMART" id="SM00358">
    <property type="entry name" value="DSRM"/>
    <property type="match status" value="1"/>
</dbReference>
<dbReference type="PANTHER" id="PTHR11207">
    <property type="entry name" value="RIBONUCLEASE III"/>
    <property type="match status" value="1"/>
</dbReference>
<dbReference type="GO" id="GO:0003725">
    <property type="term" value="F:double-stranded RNA binding"/>
    <property type="evidence" value="ECO:0007669"/>
    <property type="project" value="TreeGrafter"/>
</dbReference>
<keyword evidence="4 9" id="KW-0507">mRNA processing</keyword>
<evidence type="ECO:0000256" key="6">
    <source>
        <dbReference type="ARBA" id="ARBA00022759"/>
    </source>
</evidence>
<keyword evidence="9" id="KW-0479">Metal-binding</keyword>
<dbReference type="CDD" id="cd00593">
    <property type="entry name" value="RIBOc"/>
    <property type="match status" value="1"/>
</dbReference>
<proteinExistence type="inferred from homology"/>
<dbReference type="Gene3D" id="1.10.1520.10">
    <property type="entry name" value="Ribonuclease III domain"/>
    <property type="match status" value="1"/>
</dbReference>
<keyword evidence="3 9" id="KW-0698">rRNA processing</keyword>
<comment type="subunit">
    <text evidence="9">Homodimer.</text>
</comment>
<comment type="cofactor">
    <cofactor evidence="9">
        <name>Mg(2+)</name>
        <dbReference type="ChEBI" id="CHEBI:18420"/>
    </cofactor>
</comment>
<feature type="active site" evidence="9">
    <location>
        <position position="66"/>
    </location>
</feature>
<dbReference type="EC" id="3.1.26.3" evidence="9"/>
<dbReference type="InterPro" id="IPR011907">
    <property type="entry name" value="RNase_III"/>
</dbReference>
<evidence type="ECO:0000256" key="4">
    <source>
        <dbReference type="ARBA" id="ARBA00022664"/>
    </source>
</evidence>
<evidence type="ECO:0000256" key="9">
    <source>
        <dbReference type="HAMAP-Rule" id="MF_00104"/>
    </source>
</evidence>
<evidence type="ECO:0000259" key="11">
    <source>
        <dbReference type="PROSITE" id="PS50142"/>
    </source>
</evidence>
<feature type="binding site" evidence="9">
    <location>
        <position position="62"/>
    </location>
    <ligand>
        <name>Mg(2+)</name>
        <dbReference type="ChEBI" id="CHEBI:18420"/>
    </ligand>
</feature>
<dbReference type="SMART" id="SM00535">
    <property type="entry name" value="RIBOc"/>
    <property type="match status" value="1"/>
</dbReference>
<comment type="catalytic activity">
    <reaction evidence="1 9">
        <text>Endonucleolytic cleavage to 5'-phosphomonoester.</text>
        <dbReference type="EC" id="3.1.26.3"/>
    </reaction>
</comment>
<dbReference type="EMBL" id="CACVAQ010000080">
    <property type="protein sequence ID" value="CAA6802899.1"/>
    <property type="molecule type" value="Genomic_DNA"/>
</dbReference>
<dbReference type="NCBIfam" id="TIGR02191">
    <property type="entry name" value="RNaseIII"/>
    <property type="match status" value="1"/>
</dbReference>
<feature type="binding site" evidence="9">
    <location>
        <position position="130"/>
    </location>
    <ligand>
        <name>Mg(2+)</name>
        <dbReference type="ChEBI" id="CHEBI:18420"/>
    </ligand>
</feature>
<reference evidence="12" key="1">
    <citation type="submission" date="2020-01" db="EMBL/GenBank/DDBJ databases">
        <authorList>
            <person name="Meier V. D."/>
            <person name="Meier V D."/>
        </authorList>
    </citation>
    <scope>NUCLEOTIDE SEQUENCE</scope>
    <source>
        <strain evidence="12">HLG_WM_MAG_10</strain>
    </source>
</reference>
<evidence type="ECO:0000256" key="8">
    <source>
        <dbReference type="ARBA" id="ARBA00022884"/>
    </source>
</evidence>
<dbReference type="GO" id="GO:0010468">
    <property type="term" value="P:regulation of gene expression"/>
    <property type="evidence" value="ECO:0007669"/>
    <property type="project" value="TreeGrafter"/>
</dbReference>
<sequence length="249" mass="29035">MVRKIFNLTLSPDKAFVKELRKILGYTPKQIHFYKRAFTHKSLTSKEESKKARYPSNNERLEFLGDAILDSVTAEYLFRKYPTQDEGFLTQMRSKMVNRKALNKIAEHMELDIFLRQLGATRISQTMMGNTFEAFVGAAYLDVGYNKTKSFIINKMLRQYLDVHELENINTNYKSQLLEYSQKNQKIISYDVLDHYRTKNNRERFKIAVLLDGKALATAEDYSKKSAEQKASEKALIQMGVLKKEEKKS</sequence>
<dbReference type="FunFam" id="1.10.1520.10:FF:000001">
    <property type="entry name" value="Ribonuclease 3"/>
    <property type="match status" value="1"/>
</dbReference>
<keyword evidence="9" id="KW-0699">rRNA-binding</keyword>
<keyword evidence="8 9" id="KW-0694">RNA-binding</keyword>
<comment type="similarity">
    <text evidence="2">Belongs to the ribonuclease III family.</text>
</comment>
<dbReference type="CDD" id="cd10845">
    <property type="entry name" value="DSRM_RNAse_III_family"/>
    <property type="match status" value="1"/>
</dbReference>
<evidence type="ECO:0000256" key="3">
    <source>
        <dbReference type="ARBA" id="ARBA00022552"/>
    </source>
</evidence>